<dbReference type="InterPro" id="IPR025476">
    <property type="entry name" value="Helitron_helicase-like"/>
</dbReference>
<keyword evidence="4" id="KW-1185">Reference proteome</keyword>
<evidence type="ECO:0000313" key="3">
    <source>
        <dbReference type="EMBL" id="SGY28993.1"/>
    </source>
</evidence>
<protein>
    <submittedName>
        <fullName evidence="3">BQ5605_C002g00998 protein</fullName>
    </submittedName>
</protein>
<dbReference type="EMBL" id="FQNC01000041">
    <property type="protein sequence ID" value="SGY28993.1"/>
    <property type="molecule type" value="Genomic_DNA"/>
</dbReference>
<evidence type="ECO:0000256" key="1">
    <source>
        <dbReference type="SAM" id="MobiDB-lite"/>
    </source>
</evidence>
<reference evidence="3 4" key="1">
    <citation type="submission" date="2016-11" db="EMBL/GenBank/DDBJ databases">
        <authorList>
            <person name="Jaros S."/>
            <person name="Januszkiewicz K."/>
            <person name="Wedrychowicz H."/>
        </authorList>
    </citation>
    <scope>NUCLEOTIDE SEQUENCE [LARGE SCALE GENOMIC DNA]</scope>
</reference>
<proteinExistence type="predicted"/>
<evidence type="ECO:0000313" key="4">
    <source>
        <dbReference type="Proteomes" id="UP000249464"/>
    </source>
</evidence>
<feature type="region of interest" description="Disordered" evidence="1">
    <location>
        <begin position="310"/>
        <end position="331"/>
    </location>
</feature>
<dbReference type="AlphaFoldDB" id="A0A2X0P0T9"/>
<dbReference type="Proteomes" id="UP000249464">
    <property type="component" value="Unassembled WGS sequence"/>
</dbReference>
<feature type="domain" description="Helitron helicase-like" evidence="2">
    <location>
        <begin position="196"/>
        <end position="255"/>
    </location>
</feature>
<name>A0A2X0P0T9_9BASI</name>
<sequence length="487" mass="54949">METEEGTRAWALLVSLQRLIRVSSVNSTYFGPVILVVAAQDKPAYVIPTGDAPLWEPSDELVLSKLWPHIVKHFLNLDDSDFRCDPSFPFIVSNMLRLRDVFRQLAFRVPKEKVARIATALLEIDMDVVSEMIKKSKDTKRYKATTEADKHIERIPTELQSVGNKIHGTTAQMLDMRNEIRGYVNAFERRAQIVAANPNPAAAAEMFDITLKQSLKIIVRADDKHQRPGLFGKHVAHYGVVETQMRGTLHAHMLIWLEGHPSPNDLRKDLTAEPTAERDLVNWLESLTQQAYPGQTAQNMDLKRELGADPKKALPTAPDKPHPALRKPPALDSEHFPQYIADLANAFQSHIHNSSCIKNQRPGVVPTDETVEDTCRYRINGTIRAETSVDIDTGKIELKRLEPRLDGYNPLCLELLKCNTDVTFAGFGELGRAILFYVTLYVNKTSLSASEAYDAVHVALQRCIAKKPLHPRIRPGLPFKSRHMIRR</sequence>
<evidence type="ECO:0000259" key="2">
    <source>
        <dbReference type="Pfam" id="PF14214"/>
    </source>
</evidence>
<organism evidence="3 4">
    <name type="scientific">Microbotryum silenes-dioicae</name>
    <dbReference type="NCBI Taxonomy" id="796604"/>
    <lineage>
        <taxon>Eukaryota</taxon>
        <taxon>Fungi</taxon>
        <taxon>Dikarya</taxon>
        <taxon>Basidiomycota</taxon>
        <taxon>Pucciniomycotina</taxon>
        <taxon>Microbotryomycetes</taxon>
        <taxon>Microbotryales</taxon>
        <taxon>Microbotryaceae</taxon>
        <taxon>Microbotryum</taxon>
    </lineage>
</organism>
<dbReference type="Pfam" id="PF14214">
    <property type="entry name" value="Helitron_like_N"/>
    <property type="match status" value="1"/>
</dbReference>
<accession>A0A2X0P0T9</accession>
<gene>
    <name evidence="3" type="primary">BQ5605_C002g00998</name>
    <name evidence="3" type="ORF">BQ5605_C002G00998</name>
</gene>